<protein>
    <recommendedName>
        <fullName evidence="3">DUF1249 domain-containing protein</fullName>
    </recommendedName>
</protein>
<dbReference type="AlphaFoldDB" id="A0A193LGG6"/>
<evidence type="ECO:0008006" key="3">
    <source>
        <dbReference type="Google" id="ProtNLM"/>
    </source>
</evidence>
<dbReference type="InterPro" id="IPR009659">
    <property type="entry name" value="DUF1249"/>
</dbReference>
<dbReference type="Proteomes" id="UP000092695">
    <property type="component" value="Chromosome"/>
</dbReference>
<dbReference type="KEGG" id="woc:BA177_10375"/>
<dbReference type="PANTHER" id="PTHR38774:SF1">
    <property type="entry name" value="CYTOPLASMIC PROTEIN"/>
    <property type="match status" value="1"/>
</dbReference>
<dbReference type="STRING" id="1548547.BA177_10375"/>
<dbReference type="RefSeq" id="WP_068616007.1">
    <property type="nucleotide sequence ID" value="NZ_CP016268.1"/>
</dbReference>
<dbReference type="EMBL" id="CP016268">
    <property type="protein sequence ID" value="ANO51556.1"/>
    <property type="molecule type" value="Genomic_DNA"/>
</dbReference>
<dbReference type="OrthoDB" id="9793663at2"/>
<proteinExistence type="predicted"/>
<accession>A0A193LGG6</accession>
<gene>
    <name evidence="1" type="ORF">BA177_10375</name>
</gene>
<organism evidence="1 2">
    <name type="scientific">Woeseia oceani</name>
    <dbReference type="NCBI Taxonomy" id="1548547"/>
    <lineage>
        <taxon>Bacteria</taxon>
        <taxon>Pseudomonadati</taxon>
        <taxon>Pseudomonadota</taxon>
        <taxon>Gammaproteobacteria</taxon>
        <taxon>Woeseiales</taxon>
        <taxon>Woeseiaceae</taxon>
        <taxon>Woeseia</taxon>
    </lineage>
</organism>
<dbReference type="Pfam" id="PF06853">
    <property type="entry name" value="DUF1249"/>
    <property type="match status" value="1"/>
</dbReference>
<sequence length="151" mass="17660">MLLEHQLVPQAVAKPGSFVGLMALYESNYLRLLQLVPEIERLDGYYRSGVAGDCDLHLEILDRSRYTVTLSLTYFFYEGAQRIADPDMQIRLYLDCNLAEAMSLSGNHRHAGFRRLVREHKKELDARWQRNIVLNKWLEYLSDHGHLILER</sequence>
<reference evidence="1 2" key="1">
    <citation type="submission" date="2016-06" db="EMBL/GenBank/DDBJ databases">
        <title>Complete genome sequence of a deep-branching marine Gamma Proteobacterium Woeseia oceani type strain XK5.</title>
        <authorList>
            <person name="Mu D."/>
            <person name="Du Z."/>
        </authorList>
    </citation>
    <scope>NUCLEOTIDE SEQUENCE [LARGE SCALE GENOMIC DNA]</scope>
    <source>
        <strain evidence="1 2">XK5</strain>
    </source>
</reference>
<keyword evidence="2" id="KW-1185">Reference proteome</keyword>
<evidence type="ECO:0000313" key="2">
    <source>
        <dbReference type="Proteomes" id="UP000092695"/>
    </source>
</evidence>
<dbReference type="PANTHER" id="PTHR38774">
    <property type="entry name" value="CYTOPLASMIC PROTEIN-RELATED"/>
    <property type="match status" value="1"/>
</dbReference>
<evidence type="ECO:0000313" key="1">
    <source>
        <dbReference type="EMBL" id="ANO51556.1"/>
    </source>
</evidence>
<name>A0A193LGG6_9GAMM</name>